<organism evidence="1 2">
    <name type="scientific">Kibdelosporangium phytohabitans</name>
    <dbReference type="NCBI Taxonomy" id="860235"/>
    <lineage>
        <taxon>Bacteria</taxon>
        <taxon>Bacillati</taxon>
        <taxon>Actinomycetota</taxon>
        <taxon>Actinomycetes</taxon>
        <taxon>Pseudonocardiales</taxon>
        <taxon>Pseudonocardiaceae</taxon>
        <taxon>Kibdelosporangium</taxon>
    </lineage>
</organism>
<evidence type="ECO:0000313" key="1">
    <source>
        <dbReference type="EMBL" id="ALG12360.1"/>
    </source>
</evidence>
<gene>
    <name evidence="1" type="ORF">AOZ06_40790</name>
</gene>
<keyword evidence="2" id="KW-1185">Reference proteome</keyword>
<dbReference type="KEGG" id="kphy:AOZ06_40790"/>
<dbReference type="AlphaFoldDB" id="A0A0N9HYF5"/>
<dbReference type="Proteomes" id="UP000063699">
    <property type="component" value="Chromosome"/>
</dbReference>
<evidence type="ECO:0000313" key="2">
    <source>
        <dbReference type="Proteomes" id="UP000063699"/>
    </source>
</evidence>
<name>A0A0N9HYF5_9PSEU</name>
<proteinExistence type="predicted"/>
<sequence>MHDVITQINLQLPMIVETGSVAKLPTTVVKDGVCGGSVTRTAEIYLTSSGNAFNPVRAVVCACEWRSWFGADPSPIAERCR</sequence>
<protein>
    <submittedName>
        <fullName evidence="1">Uncharacterized protein</fullName>
    </submittedName>
</protein>
<reference evidence="1 2" key="1">
    <citation type="submission" date="2015-07" db="EMBL/GenBank/DDBJ databases">
        <title>Genome sequencing of Kibdelosporangium phytohabitans.</title>
        <authorList>
            <person name="Qin S."/>
            <person name="Xing K."/>
        </authorList>
    </citation>
    <scope>NUCLEOTIDE SEQUENCE [LARGE SCALE GENOMIC DNA]</scope>
    <source>
        <strain evidence="1 2">KLBMP1111</strain>
    </source>
</reference>
<dbReference type="EMBL" id="CP012752">
    <property type="protein sequence ID" value="ALG12360.1"/>
    <property type="molecule type" value="Genomic_DNA"/>
</dbReference>
<accession>A0A0N9HYF5</accession>